<dbReference type="EMBL" id="LXPE01000079">
    <property type="protein sequence ID" value="OBA25526.1"/>
    <property type="molecule type" value="Genomic_DNA"/>
</dbReference>
<gene>
    <name evidence="1" type="ORF">HANVADRAFT_53873</name>
</gene>
<organism evidence="1 2">
    <name type="scientific">Hanseniaspora valbyensis NRRL Y-1626</name>
    <dbReference type="NCBI Taxonomy" id="766949"/>
    <lineage>
        <taxon>Eukaryota</taxon>
        <taxon>Fungi</taxon>
        <taxon>Dikarya</taxon>
        <taxon>Ascomycota</taxon>
        <taxon>Saccharomycotina</taxon>
        <taxon>Saccharomycetes</taxon>
        <taxon>Saccharomycodales</taxon>
        <taxon>Saccharomycodaceae</taxon>
        <taxon>Hanseniaspora</taxon>
    </lineage>
</organism>
<name>A0A1B7T9V3_9ASCO</name>
<protein>
    <submittedName>
        <fullName evidence="1">Uncharacterized protein</fullName>
    </submittedName>
</protein>
<accession>A0A1B7T9V3</accession>
<keyword evidence="2" id="KW-1185">Reference proteome</keyword>
<comment type="caution">
    <text evidence="1">The sequence shown here is derived from an EMBL/GenBank/DDBJ whole genome shotgun (WGS) entry which is preliminary data.</text>
</comment>
<sequence>MEALKNNTAYPIADHENIKLLQSYVLQSNIKIDDNYYKSILSYFENILMNDSLRNLYINPFNKNIFLNIIYNDFILKKIKNSSKNGEGSEHFIFLEKLLHLVIKSYLININNYNYKSTSIRMIYLIFLNKEKDNKTPLLSEKVIDKLISRHDILIDIINDNVIDTYKDISSMCINIVKNYNKLIPLKLDLNEILNTSYKDTEAKVKYLKCLDIDLETKNQKELEFYKKINDWITDDDFDEHSNLNSCNNNLSLLNQFVINYKDEKLWDLLSKCIDKISPYISGDPSSNITNEFKFAISFKIYKKIIDIMSNIENLYLKIDFIHDLLLKLSNSACIHITIPIYKNLLIKLQTSSSDKHKELINNLNNIDYNHFGRRFGALPYMYQQLYNTINKDQVITFENDSLTAMTFEIKLSIVPYLDILKELNLIFSYEAKGDYVIDTYIVRFITGLVAYIVSQLKKKNFQVYKESIDLIVGWINMNSTNEKKEKLILSIIAQLVKYGLYSNKLDLNWRHIAQNKNWLIRKSGAELYYICNFKKFNLIEYINNIDLNDNSNQLQYHLFVLNASTKELLSSKEMEINSLIDFFQKILFETECFYVHLQVFKNINSSILLKKNKEIANLVEKYSIETIKLLSVPIGITELLVNEILQILKSSYLDTVLGSSYYEIALDYILKNKGININLYVNLLIKLYHEEKYDFIKSKIFKILEIDPSFKDYSSLIQETDNQQLSLEYQILNLEDYWKYYSSEDETLRLLALKKAFFSQKLLKQYQFESDNEELVANWYFSLNLPKLNDYISKIPINDIKTELKEIISIIINELNNNKIDRSKTDTLFEKDNFHNSSNLWGYVYILTKNIDIDLQMDVNLDEIDTFNFDIRILMIYKITSYSNLQG</sequence>
<dbReference type="Proteomes" id="UP000092321">
    <property type="component" value="Unassembled WGS sequence"/>
</dbReference>
<reference evidence="2" key="1">
    <citation type="journal article" date="2016" name="Proc. Natl. Acad. Sci. U.S.A.">
        <title>Comparative genomics of biotechnologically important yeasts.</title>
        <authorList>
            <person name="Riley R."/>
            <person name="Haridas S."/>
            <person name="Wolfe K.H."/>
            <person name="Lopes M.R."/>
            <person name="Hittinger C.T."/>
            <person name="Goeker M."/>
            <person name="Salamov A.A."/>
            <person name="Wisecaver J.H."/>
            <person name="Long T.M."/>
            <person name="Calvey C.H."/>
            <person name="Aerts A.L."/>
            <person name="Barry K.W."/>
            <person name="Choi C."/>
            <person name="Clum A."/>
            <person name="Coughlan A.Y."/>
            <person name="Deshpande S."/>
            <person name="Douglass A.P."/>
            <person name="Hanson S.J."/>
            <person name="Klenk H.-P."/>
            <person name="LaButti K.M."/>
            <person name="Lapidus A."/>
            <person name="Lindquist E.A."/>
            <person name="Lipzen A.M."/>
            <person name="Meier-Kolthoff J.P."/>
            <person name="Ohm R.A."/>
            <person name="Otillar R.P."/>
            <person name="Pangilinan J.L."/>
            <person name="Peng Y."/>
            <person name="Rokas A."/>
            <person name="Rosa C.A."/>
            <person name="Scheuner C."/>
            <person name="Sibirny A.A."/>
            <person name="Slot J.C."/>
            <person name="Stielow J.B."/>
            <person name="Sun H."/>
            <person name="Kurtzman C.P."/>
            <person name="Blackwell M."/>
            <person name="Grigoriev I.V."/>
            <person name="Jeffries T.W."/>
        </authorList>
    </citation>
    <scope>NUCLEOTIDE SEQUENCE [LARGE SCALE GENOMIC DNA]</scope>
    <source>
        <strain evidence="2">NRRL Y-1626</strain>
    </source>
</reference>
<proteinExistence type="predicted"/>
<evidence type="ECO:0000313" key="1">
    <source>
        <dbReference type="EMBL" id="OBA25526.1"/>
    </source>
</evidence>
<evidence type="ECO:0000313" key="2">
    <source>
        <dbReference type="Proteomes" id="UP000092321"/>
    </source>
</evidence>
<dbReference type="OrthoDB" id="3973098at2759"/>
<feature type="non-terminal residue" evidence="1">
    <location>
        <position position="888"/>
    </location>
</feature>
<dbReference type="AlphaFoldDB" id="A0A1B7T9V3"/>